<dbReference type="Proteomes" id="UP000001542">
    <property type="component" value="Unassembled WGS sequence"/>
</dbReference>
<protein>
    <submittedName>
        <fullName evidence="1">Uncharacterized protein</fullName>
    </submittedName>
</protein>
<dbReference type="OrthoDB" id="10485431at2759"/>
<dbReference type="AlphaFoldDB" id="A2DIT6"/>
<dbReference type="RefSeq" id="XP_001580685.1">
    <property type="nucleotide sequence ID" value="XM_001580635.1"/>
</dbReference>
<evidence type="ECO:0000313" key="1">
    <source>
        <dbReference type="EMBL" id="EAY19699.1"/>
    </source>
</evidence>
<dbReference type="VEuPathDB" id="TrichDB:TVAGG3_0562210"/>
<name>A2DIT6_TRIV3</name>
<dbReference type="VEuPathDB" id="TrichDB:TVAG_432950"/>
<sequence>MDLEESANLDNLKSIHSHEFMDELEYIQETIKPKQVAQFYKIVLGHFENEVPEEVGRAILGAIAKVICIDEYLNIFIQTGSHLNLPYKKKQFIPDIYDILFVIVTAAPIAFEENLCRAFGGIIRRDPQKALTLLAMYSQHFNEIDNPWPMVDLLIQEAHRFQGIETATNYATLLAFLCRKYPDYCEGRSEHCWRKISALLALKDIPTLKSVYCALFSITEVYKEAISPLELMKPHLKIRDLQDSVLTLLLAAPPVGKDTRDKTLLQTLVMMSERNKNATLVMMRIATDNSFAEFLVQNAGLWMTKELPSVIDTMRLFFVVFAHSEIRRQISESPKFIEFLKMVTEGSSGSTLSMICTIIRRIDLNEDFIANLSESGFLGSFFTTAVHIKNVTAMHAAFLMLDTLAKIGYAREYLKMCEIVTKTIQDRGELCEVASLVAIQLCEYKRCVQVFKKVRLDEFMKRNLSNSKLKDNAAKFLDAIADE</sequence>
<dbReference type="InParanoid" id="A2DIT6"/>
<reference evidence="1" key="1">
    <citation type="submission" date="2006-10" db="EMBL/GenBank/DDBJ databases">
        <authorList>
            <person name="Amadeo P."/>
            <person name="Zhao Q."/>
            <person name="Wortman J."/>
            <person name="Fraser-Liggett C."/>
            <person name="Carlton J."/>
        </authorList>
    </citation>
    <scope>NUCLEOTIDE SEQUENCE</scope>
    <source>
        <strain evidence="1">G3</strain>
    </source>
</reference>
<organism evidence="1 2">
    <name type="scientific">Trichomonas vaginalis (strain ATCC PRA-98 / G3)</name>
    <dbReference type="NCBI Taxonomy" id="412133"/>
    <lineage>
        <taxon>Eukaryota</taxon>
        <taxon>Metamonada</taxon>
        <taxon>Parabasalia</taxon>
        <taxon>Trichomonadida</taxon>
        <taxon>Trichomonadidae</taxon>
        <taxon>Trichomonas</taxon>
    </lineage>
</organism>
<evidence type="ECO:0000313" key="2">
    <source>
        <dbReference type="Proteomes" id="UP000001542"/>
    </source>
</evidence>
<dbReference type="KEGG" id="tva:5465228"/>
<keyword evidence="2" id="KW-1185">Reference proteome</keyword>
<dbReference type="SUPFAM" id="SSF48371">
    <property type="entry name" value="ARM repeat"/>
    <property type="match status" value="1"/>
</dbReference>
<gene>
    <name evidence="1" type="ORF">TVAG_432950</name>
</gene>
<proteinExistence type="predicted"/>
<dbReference type="EMBL" id="DS113205">
    <property type="protein sequence ID" value="EAY19699.1"/>
    <property type="molecule type" value="Genomic_DNA"/>
</dbReference>
<reference evidence="1" key="2">
    <citation type="journal article" date="2007" name="Science">
        <title>Draft genome sequence of the sexually transmitted pathogen Trichomonas vaginalis.</title>
        <authorList>
            <person name="Carlton J.M."/>
            <person name="Hirt R.P."/>
            <person name="Silva J.C."/>
            <person name="Delcher A.L."/>
            <person name="Schatz M."/>
            <person name="Zhao Q."/>
            <person name="Wortman J.R."/>
            <person name="Bidwell S.L."/>
            <person name="Alsmark U.C.M."/>
            <person name="Besteiro S."/>
            <person name="Sicheritz-Ponten T."/>
            <person name="Noel C.J."/>
            <person name="Dacks J.B."/>
            <person name="Foster P.G."/>
            <person name="Simillion C."/>
            <person name="Van de Peer Y."/>
            <person name="Miranda-Saavedra D."/>
            <person name="Barton G.J."/>
            <person name="Westrop G.D."/>
            <person name="Mueller S."/>
            <person name="Dessi D."/>
            <person name="Fiori P.L."/>
            <person name="Ren Q."/>
            <person name="Paulsen I."/>
            <person name="Zhang H."/>
            <person name="Bastida-Corcuera F.D."/>
            <person name="Simoes-Barbosa A."/>
            <person name="Brown M.T."/>
            <person name="Hayes R.D."/>
            <person name="Mukherjee M."/>
            <person name="Okumura C.Y."/>
            <person name="Schneider R."/>
            <person name="Smith A.J."/>
            <person name="Vanacova S."/>
            <person name="Villalvazo M."/>
            <person name="Haas B.J."/>
            <person name="Pertea M."/>
            <person name="Feldblyum T.V."/>
            <person name="Utterback T.R."/>
            <person name="Shu C.L."/>
            <person name="Osoegawa K."/>
            <person name="de Jong P.J."/>
            <person name="Hrdy I."/>
            <person name="Horvathova L."/>
            <person name="Zubacova Z."/>
            <person name="Dolezal P."/>
            <person name="Malik S.B."/>
            <person name="Logsdon J.M. Jr."/>
            <person name="Henze K."/>
            <person name="Gupta A."/>
            <person name="Wang C.C."/>
            <person name="Dunne R.L."/>
            <person name="Upcroft J.A."/>
            <person name="Upcroft P."/>
            <person name="White O."/>
            <person name="Salzberg S.L."/>
            <person name="Tang P."/>
            <person name="Chiu C.-H."/>
            <person name="Lee Y.-S."/>
            <person name="Embley T.M."/>
            <person name="Coombs G.H."/>
            <person name="Mottram J.C."/>
            <person name="Tachezy J."/>
            <person name="Fraser-Liggett C.M."/>
            <person name="Johnson P.J."/>
        </authorList>
    </citation>
    <scope>NUCLEOTIDE SEQUENCE [LARGE SCALE GENOMIC DNA]</scope>
    <source>
        <strain evidence="1">G3</strain>
    </source>
</reference>
<accession>A2DIT6</accession>
<dbReference type="SMR" id="A2DIT6"/>
<dbReference type="InterPro" id="IPR016024">
    <property type="entry name" value="ARM-type_fold"/>
</dbReference>